<sequence>MTNERSSTSERTLVHQRTNARPPENERSSTSYCWTTVRSTLDDLERPPEVERPPNVERPPEVERPPNVERPPEVERPPNVERSPEVERPPNVERPSEVERLPNVDVRPKWNVRPMWNVRPKWNVRPMWTFAQSGTSAQCGTSVRSGTSAQCGRSPKVERPPEVERPPNVDVRPKWNARPMWNVRPQEPDIRPRTRTSARPGVRNNVRPSRHRPPGLHQRERSVRPFPTFVIAHLPGSSVRHQSTVRPSLCRLPEPLPSVRGIQQDVRSVRASSSSACPSSTVSLYVLTGSARIQSKHLTPTVGPCDFSYPKVTARYEHRRPHQHYFIVRSASALSRPFGISMPQRDHGHSASTYLRTFGVRTVSDVRLQPSLCHLAIAYFRPCKDARSRLFGGRPDYWTDVHFLDGGRSFGPDSWADWRTGGRRTSLDERLVPENARSRLSDERPGYWADTPTLGGRPLLKWLAARSVLIPGRTSLDGRPVPEDGRSRLFGGRPDYWADVHFLNG</sequence>
<dbReference type="EMBL" id="CM003373">
    <property type="protein sequence ID" value="KOM36653.1"/>
    <property type="molecule type" value="Genomic_DNA"/>
</dbReference>
<name>A0A0L9U1F1_PHAAN</name>
<organism evidence="2 3">
    <name type="scientific">Phaseolus angularis</name>
    <name type="common">Azuki bean</name>
    <name type="synonym">Vigna angularis</name>
    <dbReference type="NCBI Taxonomy" id="3914"/>
    <lineage>
        <taxon>Eukaryota</taxon>
        <taxon>Viridiplantae</taxon>
        <taxon>Streptophyta</taxon>
        <taxon>Embryophyta</taxon>
        <taxon>Tracheophyta</taxon>
        <taxon>Spermatophyta</taxon>
        <taxon>Magnoliopsida</taxon>
        <taxon>eudicotyledons</taxon>
        <taxon>Gunneridae</taxon>
        <taxon>Pentapetalae</taxon>
        <taxon>rosids</taxon>
        <taxon>fabids</taxon>
        <taxon>Fabales</taxon>
        <taxon>Fabaceae</taxon>
        <taxon>Papilionoideae</taxon>
        <taxon>50 kb inversion clade</taxon>
        <taxon>NPAAA clade</taxon>
        <taxon>indigoferoid/millettioid clade</taxon>
        <taxon>Phaseoleae</taxon>
        <taxon>Vigna</taxon>
    </lineage>
</organism>
<proteinExistence type="predicted"/>
<accession>A0A0L9U1F1</accession>
<dbReference type="Gramene" id="KOM36653">
    <property type="protein sequence ID" value="KOM36653"/>
    <property type="gene ID" value="LR48_Vigan03g003400"/>
</dbReference>
<dbReference type="AlphaFoldDB" id="A0A0L9U1F1"/>
<reference evidence="3" key="1">
    <citation type="journal article" date="2015" name="Proc. Natl. Acad. Sci. U.S.A.">
        <title>Genome sequencing of adzuki bean (Vigna angularis) provides insight into high starch and low fat accumulation and domestication.</title>
        <authorList>
            <person name="Yang K."/>
            <person name="Tian Z."/>
            <person name="Chen C."/>
            <person name="Luo L."/>
            <person name="Zhao B."/>
            <person name="Wang Z."/>
            <person name="Yu L."/>
            <person name="Li Y."/>
            <person name="Sun Y."/>
            <person name="Li W."/>
            <person name="Chen Y."/>
            <person name="Li Y."/>
            <person name="Zhang Y."/>
            <person name="Ai D."/>
            <person name="Zhao J."/>
            <person name="Shang C."/>
            <person name="Ma Y."/>
            <person name="Wu B."/>
            <person name="Wang M."/>
            <person name="Gao L."/>
            <person name="Sun D."/>
            <person name="Zhang P."/>
            <person name="Guo F."/>
            <person name="Wang W."/>
            <person name="Li Y."/>
            <person name="Wang J."/>
            <person name="Varshney R.K."/>
            <person name="Wang J."/>
            <person name="Ling H.Q."/>
            <person name="Wan P."/>
        </authorList>
    </citation>
    <scope>NUCLEOTIDE SEQUENCE</scope>
    <source>
        <strain evidence="3">cv. Jingnong 6</strain>
    </source>
</reference>
<protein>
    <submittedName>
        <fullName evidence="2">Uncharacterized protein</fullName>
    </submittedName>
</protein>
<feature type="compositionally biased region" description="Polar residues" evidence="1">
    <location>
        <begin position="137"/>
        <end position="151"/>
    </location>
</feature>
<evidence type="ECO:0000313" key="2">
    <source>
        <dbReference type="EMBL" id="KOM36653.1"/>
    </source>
</evidence>
<feature type="compositionally biased region" description="Basic and acidic residues" evidence="1">
    <location>
        <begin position="155"/>
        <end position="173"/>
    </location>
</feature>
<gene>
    <name evidence="2" type="ORF">LR48_Vigan03g003400</name>
</gene>
<evidence type="ECO:0000256" key="1">
    <source>
        <dbReference type="SAM" id="MobiDB-lite"/>
    </source>
</evidence>
<evidence type="ECO:0000313" key="3">
    <source>
        <dbReference type="Proteomes" id="UP000053144"/>
    </source>
</evidence>
<feature type="region of interest" description="Disordered" evidence="1">
    <location>
        <begin position="1"/>
        <end position="96"/>
    </location>
</feature>
<feature type="compositionally biased region" description="Polar residues" evidence="1">
    <location>
        <begin position="1"/>
        <end position="19"/>
    </location>
</feature>
<dbReference type="Proteomes" id="UP000053144">
    <property type="component" value="Chromosome 3"/>
</dbReference>
<feature type="compositionally biased region" description="Basic and acidic residues" evidence="1">
    <location>
        <begin position="40"/>
        <end position="96"/>
    </location>
</feature>
<feature type="region of interest" description="Disordered" evidence="1">
    <location>
        <begin position="137"/>
        <end position="219"/>
    </location>
</feature>
<feature type="compositionally biased region" description="Polar residues" evidence="1">
    <location>
        <begin position="28"/>
        <end position="39"/>
    </location>
</feature>